<organism evidence="4 5">
    <name type="scientific">Geosporobacter subterraneus DSM 17957</name>
    <dbReference type="NCBI Taxonomy" id="1121919"/>
    <lineage>
        <taxon>Bacteria</taxon>
        <taxon>Bacillati</taxon>
        <taxon>Bacillota</taxon>
        <taxon>Clostridia</taxon>
        <taxon>Peptostreptococcales</taxon>
        <taxon>Thermotaleaceae</taxon>
        <taxon>Geosporobacter</taxon>
    </lineage>
</organism>
<dbReference type="GO" id="GO:0003677">
    <property type="term" value="F:DNA binding"/>
    <property type="evidence" value="ECO:0007669"/>
    <property type="project" value="UniProtKB-UniRule"/>
</dbReference>
<sequence length="192" mass="21959">MAKSELEAREKMIAVTTELIKQYGDISKITIRDIAEQSGVGIGLINYHFQTKEKLIELCVQRIVNQLIDQFEPLSHSLDMEPIERLRCIFKSAASFIVENPGISRISMINDLTAGFIGDNSDQAAKVYLKILKEAYGESKTDQEIYMIMHMLMSSMQVAFLRNNVIKKHTGIDFANREKIEKFIDNIFDCIF</sequence>
<gene>
    <name evidence="4" type="ORF">SAMN02745975_02647</name>
</gene>
<evidence type="ECO:0000313" key="5">
    <source>
        <dbReference type="Proteomes" id="UP000184536"/>
    </source>
</evidence>
<evidence type="ECO:0000259" key="3">
    <source>
        <dbReference type="PROSITE" id="PS50977"/>
    </source>
</evidence>
<keyword evidence="1 2" id="KW-0238">DNA-binding</keyword>
<dbReference type="Proteomes" id="UP000184536">
    <property type="component" value="Unassembled WGS sequence"/>
</dbReference>
<feature type="domain" description="HTH tetR-type" evidence="3">
    <location>
        <begin position="6"/>
        <end position="67"/>
    </location>
</feature>
<dbReference type="Pfam" id="PF00440">
    <property type="entry name" value="TetR_N"/>
    <property type="match status" value="1"/>
</dbReference>
<keyword evidence="5" id="KW-1185">Reference proteome</keyword>
<dbReference type="AlphaFoldDB" id="A0A1M6LDN1"/>
<dbReference type="PANTHER" id="PTHR43479">
    <property type="entry name" value="ACREF/ENVCD OPERON REPRESSOR-RELATED"/>
    <property type="match status" value="1"/>
</dbReference>
<dbReference type="InterPro" id="IPR009057">
    <property type="entry name" value="Homeodomain-like_sf"/>
</dbReference>
<dbReference type="SUPFAM" id="SSF46689">
    <property type="entry name" value="Homeodomain-like"/>
    <property type="match status" value="1"/>
</dbReference>
<proteinExistence type="predicted"/>
<dbReference type="InterPro" id="IPR050624">
    <property type="entry name" value="HTH-type_Tx_Regulator"/>
</dbReference>
<feature type="DNA-binding region" description="H-T-H motif" evidence="2">
    <location>
        <begin position="30"/>
        <end position="49"/>
    </location>
</feature>
<evidence type="ECO:0000313" key="4">
    <source>
        <dbReference type="EMBL" id="SHJ69329.1"/>
    </source>
</evidence>
<protein>
    <submittedName>
        <fullName evidence="4">Transcriptional regulator, TetR family</fullName>
    </submittedName>
</protein>
<dbReference type="STRING" id="1121919.SAMN02745975_02647"/>
<dbReference type="InterPro" id="IPR001647">
    <property type="entry name" value="HTH_TetR"/>
</dbReference>
<dbReference type="OrthoDB" id="9789566at2"/>
<dbReference type="Gene3D" id="1.10.357.10">
    <property type="entry name" value="Tetracycline Repressor, domain 2"/>
    <property type="match status" value="1"/>
</dbReference>
<accession>A0A1M6LDN1</accession>
<dbReference type="PROSITE" id="PS50977">
    <property type="entry name" value="HTH_TETR_2"/>
    <property type="match status" value="1"/>
</dbReference>
<evidence type="ECO:0000256" key="1">
    <source>
        <dbReference type="ARBA" id="ARBA00023125"/>
    </source>
</evidence>
<evidence type="ECO:0000256" key="2">
    <source>
        <dbReference type="PROSITE-ProRule" id="PRU00335"/>
    </source>
</evidence>
<name>A0A1M6LDN1_9FIRM</name>
<dbReference type="PANTHER" id="PTHR43479:SF11">
    <property type="entry name" value="ACREF_ENVCD OPERON REPRESSOR-RELATED"/>
    <property type="match status" value="1"/>
</dbReference>
<reference evidence="5" key="1">
    <citation type="submission" date="2016-11" db="EMBL/GenBank/DDBJ databases">
        <authorList>
            <person name="Varghese N."/>
            <person name="Submissions S."/>
        </authorList>
    </citation>
    <scope>NUCLEOTIDE SEQUENCE [LARGE SCALE GENOMIC DNA]</scope>
    <source>
        <strain evidence="5">DSM 17957</strain>
    </source>
</reference>
<dbReference type="EMBL" id="FQZV01000036">
    <property type="protein sequence ID" value="SHJ69329.1"/>
    <property type="molecule type" value="Genomic_DNA"/>
</dbReference>
<dbReference type="RefSeq" id="WP_110941737.1">
    <property type="nucleotide sequence ID" value="NZ_FQZV01000036.1"/>
</dbReference>